<feature type="domain" description="Microcystin LR degradation protein MlrC N-terminal" evidence="2">
    <location>
        <begin position="2"/>
        <end position="288"/>
    </location>
</feature>
<gene>
    <name evidence="3" type="ORF">Mal48_31270</name>
</gene>
<dbReference type="RefSeq" id="WP_145200877.1">
    <property type="nucleotide sequence ID" value="NZ_CP036267.1"/>
</dbReference>
<dbReference type="OrthoDB" id="9815420at2"/>
<evidence type="ECO:0008006" key="5">
    <source>
        <dbReference type="Google" id="ProtNLM"/>
    </source>
</evidence>
<organism evidence="3 4">
    <name type="scientific">Thalassoglobus polymorphus</name>
    <dbReference type="NCBI Taxonomy" id="2527994"/>
    <lineage>
        <taxon>Bacteria</taxon>
        <taxon>Pseudomonadati</taxon>
        <taxon>Planctomycetota</taxon>
        <taxon>Planctomycetia</taxon>
        <taxon>Planctomycetales</taxon>
        <taxon>Planctomycetaceae</taxon>
        <taxon>Thalassoglobus</taxon>
    </lineage>
</organism>
<dbReference type="Pfam" id="PF07171">
    <property type="entry name" value="MlrC_C"/>
    <property type="match status" value="1"/>
</dbReference>
<dbReference type="AlphaFoldDB" id="A0A517QQG0"/>
<protein>
    <recommendedName>
        <fullName evidence="5">Microcystinase C</fullName>
    </recommendedName>
</protein>
<feature type="domain" description="Microcystin LR degradation protein MlrC C-terminal" evidence="1">
    <location>
        <begin position="299"/>
        <end position="477"/>
    </location>
</feature>
<reference evidence="3 4" key="1">
    <citation type="submission" date="2019-02" db="EMBL/GenBank/DDBJ databases">
        <title>Deep-cultivation of Planctomycetes and their phenomic and genomic characterization uncovers novel biology.</title>
        <authorList>
            <person name="Wiegand S."/>
            <person name="Jogler M."/>
            <person name="Boedeker C."/>
            <person name="Pinto D."/>
            <person name="Vollmers J."/>
            <person name="Rivas-Marin E."/>
            <person name="Kohn T."/>
            <person name="Peeters S.H."/>
            <person name="Heuer A."/>
            <person name="Rast P."/>
            <person name="Oberbeckmann S."/>
            <person name="Bunk B."/>
            <person name="Jeske O."/>
            <person name="Meyerdierks A."/>
            <person name="Storesund J.E."/>
            <person name="Kallscheuer N."/>
            <person name="Luecker S."/>
            <person name="Lage O.M."/>
            <person name="Pohl T."/>
            <person name="Merkel B.J."/>
            <person name="Hornburger P."/>
            <person name="Mueller R.-W."/>
            <person name="Bruemmer F."/>
            <person name="Labrenz M."/>
            <person name="Spormann A.M."/>
            <person name="Op den Camp H."/>
            <person name="Overmann J."/>
            <person name="Amann R."/>
            <person name="Jetten M.S.M."/>
            <person name="Mascher T."/>
            <person name="Medema M.H."/>
            <person name="Devos D.P."/>
            <person name="Kaster A.-K."/>
            <person name="Ovreas L."/>
            <person name="Rohde M."/>
            <person name="Galperin M.Y."/>
            <person name="Jogler C."/>
        </authorList>
    </citation>
    <scope>NUCLEOTIDE SEQUENCE [LARGE SCALE GENOMIC DNA]</scope>
    <source>
        <strain evidence="3 4">Mal48</strain>
    </source>
</reference>
<dbReference type="KEGG" id="tpol:Mal48_31270"/>
<evidence type="ECO:0000313" key="3">
    <source>
        <dbReference type="EMBL" id="QDT33871.1"/>
    </source>
</evidence>
<dbReference type="Proteomes" id="UP000315724">
    <property type="component" value="Chromosome"/>
</dbReference>
<accession>A0A517QQG0</accession>
<proteinExistence type="predicted"/>
<sequence>MRIGIIAFLHESNTFSCQPTTVDSFRQNLLLAGEPIRRDLADSHHEVGGFFAGLEAEGAEAVPLFAARALPSGTIPSGDFEALTNHLLDIVRSNDSLDGYLVAPHGATVSERFPDADGYWLSELRSQVGPNVPIIGTLDAHANVSQLMVDSCDALVAYRSNPHLDQRERGIEAANLMVRTVRKEVTPTMSAQFPPLAISIERQCTEEPHLRPLYEAADAQLKIGGVLSNSILLGFPYADVEEMGSSVIVVTDDNQMLADVLSKQLATTMWEMRESFAGEFTSVAQAIDLCKDSSDRICLLDMGDNVGGGSSADGTELLAAIHKAKIGPAIGCLYDPQAVSLCEGAGVGEKLTLSVGGKTDKIHGSPMEVEVTVRSLHDGKFSEPQPRHGGIVEFDQGKTAICETEHGLTLMLTTLRMVPFSLHQLISCDLDPNNFRFLVAKGVNAPIAAYRDVCDQFIRVNTSGSTCADMSRLVYQHRRTPMFPLERETKY</sequence>
<keyword evidence="4" id="KW-1185">Reference proteome</keyword>
<name>A0A517QQG0_9PLAN</name>
<dbReference type="Pfam" id="PF07364">
    <property type="entry name" value="DUF1485"/>
    <property type="match status" value="1"/>
</dbReference>
<evidence type="ECO:0000259" key="2">
    <source>
        <dbReference type="Pfam" id="PF07364"/>
    </source>
</evidence>
<dbReference type="EMBL" id="CP036267">
    <property type="protein sequence ID" value="QDT33871.1"/>
    <property type="molecule type" value="Genomic_DNA"/>
</dbReference>
<evidence type="ECO:0000313" key="4">
    <source>
        <dbReference type="Proteomes" id="UP000315724"/>
    </source>
</evidence>
<evidence type="ECO:0000259" key="1">
    <source>
        <dbReference type="Pfam" id="PF07171"/>
    </source>
</evidence>
<dbReference type="InterPro" id="IPR015995">
    <property type="entry name" value="MlrC_N"/>
</dbReference>
<dbReference type="InterPro" id="IPR010799">
    <property type="entry name" value="MlrC_C"/>
</dbReference>